<keyword evidence="4" id="KW-1185">Reference proteome</keyword>
<feature type="compositionally biased region" description="Low complexity" evidence="1">
    <location>
        <begin position="42"/>
        <end position="61"/>
    </location>
</feature>
<name>A0ABY4IUA9_9MICO</name>
<feature type="compositionally biased region" description="Basic and acidic residues" evidence="1">
    <location>
        <begin position="68"/>
        <end position="77"/>
    </location>
</feature>
<keyword evidence="2" id="KW-0472">Membrane</keyword>
<proteinExistence type="predicted"/>
<dbReference type="RefSeq" id="WP_261811919.1">
    <property type="nucleotide sequence ID" value="NZ_CP078078.1"/>
</dbReference>
<gene>
    <name evidence="3" type="ORF">KV397_00720</name>
</gene>
<organism evidence="3 4">
    <name type="scientific">Microbacterium aurugineum</name>
    <dbReference type="NCBI Taxonomy" id="2851642"/>
    <lineage>
        <taxon>Bacteria</taxon>
        <taxon>Bacillati</taxon>
        <taxon>Actinomycetota</taxon>
        <taxon>Actinomycetes</taxon>
        <taxon>Micrococcales</taxon>
        <taxon>Microbacteriaceae</taxon>
        <taxon>Microbacterium</taxon>
    </lineage>
</organism>
<feature type="transmembrane region" description="Helical" evidence="2">
    <location>
        <begin position="113"/>
        <end position="136"/>
    </location>
</feature>
<protein>
    <submittedName>
        <fullName evidence="3">Uncharacterized protein</fullName>
    </submittedName>
</protein>
<evidence type="ECO:0000313" key="3">
    <source>
        <dbReference type="EMBL" id="UPL16380.1"/>
    </source>
</evidence>
<sequence>MSDISGTTPEEPIEPEEGGVPEEPLIPPADAVIPPPPPDIPIPDGLLAPPSSAAIPPADAVIPPPPPETRRRSDRPRPTPAILDGEPPAAVADDWAQPSVAPEVPTSGGYGGLTVAIFVFLFVLLIAAIGLVVFLLNTVSFPWASSDSAVSLAVALRL</sequence>
<keyword evidence="2" id="KW-0812">Transmembrane</keyword>
<accession>A0ABY4IUA9</accession>
<evidence type="ECO:0000313" key="4">
    <source>
        <dbReference type="Proteomes" id="UP000830631"/>
    </source>
</evidence>
<feature type="region of interest" description="Disordered" evidence="1">
    <location>
        <begin position="1"/>
        <end position="86"/>
    </location>
</feature>
<keyword evidence="2" id="KW-1133">Transmembrane helix</keyword>
<feature type="compositionally biased region" description="Acidic residues" evidence="1">
    <location>
        <begin position="11"/>
        <end position="20"/>
    </location>
</feature>
<evidence type="ECO:0000256" key="2">
    <source>
        <dbReference type="SAM" id="Phobius"/>
    </source>
</evidence>
<dbReference type="EMBL" id="CP078078">
    <property type="protein sequence ID" value="UPL16380.1"/>
    <property type="molecule type" value="Genomic_DNA"/>
</dbReference>
<evidence type="ECO:0000256" key="1">
    <source>
        <dbReference type="SAM" id="MobiDB-lite"/>
    </source>
</evidence>
<reference evidence="3 4" key="1">
    <citation type="submission" date="2021-06" db="EMBL/GenBank/DDBJ databases">
        <title>Genome-based taxonomic framework of Microbacterium strains isolated from marine environment, the description of four new species and reclassification of four preexisting species.</title>
        <authorList>
            <person name="Lee S.D."/>
            <person name="Kim S.-M."/>
            <person name="Byeon Y.-S."/>
            <person name="Yang H.L."/>
            <person name="Kim I.S."/>
        </authorList>
    </citation>
    <scope>NUCLEOTIDE SEQUENCE [LARGE SCALE GENOMIC DNA]</scope>
    <source>
        <strain evidence="3 4">KSW4-10</strain>
    </source>
</reference>
<dbReference type="Proteomes" id="UP000830631">
    <property type="component" value="Chromosome"/>
</dbReference>